<evidence type="ECO:0008006" key="4">
    <source>
        <dbReference type="Google" id="ProtNLM"/>
    </source>
</evidence>
<sequence length="81" mass="9128">MLWLFVTARHRVFFVFRVGGVSGSVQAVSPTARFVALGGQAAPERQRRGLCKDILCDRHEVTPECWAPQQGREARVMPEYP</sequence>
<dbReference type="EMBL" id="VSRR010001397">
    <property type="protein sequence ID" value="MPC24970.1"/>
    <property type="molecule type" value="Genomic_DNA"/>
</dbReference>
<proteinExistence type="predicted"/>
<feature type="signal peptide" evidence="1">
    <location>
        <begin position="1"/>
        <end position="27"/>
    </location>
</feature>
<protein>
    <recommendedName>
        <fullName evidence="4">Secreted protein</fullName>
    </recommendedName>
</protein>
<gene>
    <name evidence="2" type="ORF">E2C01_018063</name>
</gene>
<organism evidence="2 3">
    <name type="scientific">Portunus trituberculatus</name>
    <name type="common">Swimming crab</name>
    <name type="synonym">Neptunus trituberculatus</name>
    <dbReference type="NCBI Taxonomy" id="210409"/>
    <lineage>
        <taxon>Eukaryota</taxon>
        <taxon>Metazoa</taxon>
        <taxon>Ecdysozoa</taxon>
        <taxon>Arthropoda</taxon>
        <taxon>Crustacea</taxon>
        <taxon>Multicrustacea</taxon>
        <taxon>Malacostraca</taxon>
        <taxon>Eumalacostraca</taxon>
        <taxon>Eucarida</taxon>
        <taxon>Decapoda</taxon>
        <taxon>Pleocyemata</taxon>
        <taxon>Brachyura</taxon>
        <taxon>Eubrachyura</taxon>
        <taxon>Portunoidea</taxon>
        <taxon>Portunidae</taxon>
        <taxon>Portuninae</taxon>
        <taxon>Portunus</taxon>
    </lineage>
</organism>
<accession>A0A5B7DU39</accession>
<comment type="caution">
    <text evidence="2">The sequence shown here is derived from an EMBL/GenBank/DDBJ whole genome shotgun (WGS) entry which is preliminary data.</text>
</comment>
<feature type="chain" id="PRO_5022891902" description="Secreted protein" evidence="1">
    <location>
        <begin position="28"/>
        <end position="81"/>
    </location>
</feature>
<evidence type="ECO:0000313" key="2">
    <source>
        <dbReference type="EMBL" id="MPC24970.1"/>
    </source>
</evidence>
<dbReference type="Proteomes" id="UP000324222">
    <property type="component" value="Unassembled WGS sequence"/>
</dbReference>
<evidence type="ECO:0000313" key="3">
    <source>
        <dbReference type="Proteomes" id="UP000324222"/>
    </source>
</evidence>
<keyword evidence="1" id="KW-0732">Signal</keyword>
<name>A0A5B7DU39_PORTR</name>
<evidence type="ECO:0000256" key="1">
    <source>
        <dbReference type="SAM" id="SignalP"/>
    </source>
</evidence>
<keyword evidence="3" id="KW-1185">Reference proteome</keyword>
<dbReference type="AlphaFoldDB" id="A0A5B7DU39"/>
<reference evidence="2 3" key="1">
    <citation type="submission" date="2019-05" db="EMBL/GenBank/DDBJ databases">
        <title>Another draft genome of Portunus trituberculatus and its Hox gene families provides insights of decapod evolution.</title>
        <authorList>
            <person name="Jeong J.-H."/>
            <person name="Song I."/>
            <person name="Kim S."/>
            <person name="Choi T."/>
            <person name="Kim D."/>
            <person name="Ryu S."/>
            <person name="Kim W."/>
        </authorList>
    </citation>
    <scope>NUCLEOTIDE SEQUENCE [LARGE SCALE GENOMIC DNA]</scope>
    <source>
        <tissue evidence="2">Muscle</tissue>
    </source>
</reference>